<reference evidence="1 2" key="1">
    <citation type="submission" date="2021-06" db="EMBL/GenBank/DDBJ databases">
        <authorList>
            <person name="Sun Q."/>
            <person name="Li D."/>
        </authorList>
    </citation>
    <scope>NUCLEOTIDE SEQUENCE [LARGE SCALE GENOMIC DNA]</scope>
    <source>
        <strain evidence="1 2">MSJ-40</strain>
    </source>
</reference>
<evidence type="ECO:0000313" key="2">
    <source>
        <dbReference type="Proteomes" id="UP000749471"/>
    </source>
</evidence>
<keyword evidence="2" id="KW-1185">Reference proteome</keyword>
<name>A0ABS6E815_9FIRM</name>
<dbReference type="RefSeq" id="WP_216519987.1">
    <property type="nucleotide sequence ID" value="NZ_JAHLPM010000009.1"/>
</dbReference>
<accession>A0ABS6E815</accession>
<dbReference type="Proteomes" id="UP000749471">
    <property type="component" value="Unassembled WGS sequence"/>
</dbReference>
<protein>
    <submittedName>
        <fullName evidence="1">Uncharacterized protein</fullName>
    </submittedName>
</protein>
<proteinExistence type="predicted"/>
<organism evidence="1 2">
    <name type="scientific">Tissierella simiarum</name>
    <dbReference type="NCBI Taxonomy" id="2841534"/>
    <lineage>
        <taxon>Bacteria</taxon>
        <taxon>Bacillati</taxon>
        <taxon>Bacillota</taxon>
        <taxon>Tissierellia</taxon>
        <taxon>Tissierellales</taxon>
        <taxon>Tissierellaceae</taxon>
        <taxon>Tissierella</taxon>
    </lineage>
</organism>
<sequence length="145" mass="17286">MVIMSQQMGLHGCLIYNENIKCIGYHEDVHLISYNALARPKETFIREGLAMFFDKVWWGLPNQAWVQELIECNRYLSICDLMDNDEFYKYNDFITYPIAGAFTEYLFSFYGIEKYKKFYLNTTDDVQQNFLKSFNISLKMLKMNL</sequence>
<comment type="caution">
    <text evidence="1">The sequence shown here is derived from an EMBL/GenBank/DDBJ whole genome shotgun (WGS) entry which is preliminary data.</text>
</comment>
<gene>
    <name evidence="1" type="ORF">KQI42_11780</name>
</gene>
<evidence type="ECO:0000313" key="1">
    <source>
        <dbReference type="EMBL" id="MBU5438696.1"/>
    </source>
</evidence>
<dbReference type="EMBL" id="JAHLPM010000009">
    <property type="protein sequence ID" value="MBU5438696.1"/>
    <property type="molecule type" value="Genomic_DNA"/>
</dbReference>